<evidence type="ECO:0000256" key="2">
    <source>
        <dbReference type="SAM" id="SignalP"/>
    </source>
</evidence>
<dbReference type="EMBL" id="JPQU01000036">
    <property type="protein sequence ID" value="KFE55165.1"/>
    <property type="molecule type" value="Genomic_DNA"/>
</dbReference>
<dbReference type="Proteomes" id="UP000028631">
    <property type="component" value="Unassembled WGS sequence"/>
</dbReference>
<evidence type="ECO:0000313" key="5">
    <source>
        <dbReference type="Proteomes" id="UP000028631"/>
    </source>
</evidence>
<keyword evidence="1 2" id="KW-0732">Signal</keyword>
<comment type="caution">
    <text evidence="4">The sequence shown here is derived from an EMBL/GenBank/DDBJ whole genome shotgun (WGS) entry which is preliminary data.</text>
</comment>
<dbReference type="RefSeq" id="WP_032628745.1">
    <property type="nucleotide sequence ID" value="NZ_JPQU01000036.1"/>
</dbReference>
<evidence type="ECO:0000259" key="3">
    <source>
        <dbReference type="Pfam" id="PF13778"/>
    </source>
</evidence>
<evidence type="ECO:0000256" key="1">
    <source>
        <dbReference type="ARBA" id="ARBA00022729"/>
    </source>
</evidence>
<feature type="domain" description="DUF4174" evidence="3">
    <location>
        <begin position="32"/>
        <end position="145"/>
    </location>
</feature>
<dbReference type="AlphaFoldDB" id="A0A085VIA2"/>
<protein>
    <recommendedName>
        <fullName evidence="3">DUF4174 domain-containing protein</fullName>
    </recommendedName>
</protein>
<accession>A0A085VIA2</accession>
<reference evidence="4 5" key="1">
    <citation type="submission" date="2014-07" db="EMBL/GenBank/DDBJ databases">
        <title>Draft Genome Sequences of Environmental Pseudomonas syringae strains.</title>
        <authorList>
            <person name="Baltrus D.A."/>
            <person name="Berge O."/>
            <person name="Morris C."/>
        </authorList>
    </citation>
    <scope>NUCLEOTIDE SEQUENCE [LARGE SCALE GENOMIC DNA]</scope>
    <source>
        <strain evidence="4 5">GAW0119</strain>
    </source>
</reference>
<feature type="chain" id="PRO_5001799046" description="DUF4174 domain-containing protein" evidence="2">
    <location>
        <begin position="23"/>
        <end position="146"/>
    </location>
</feature>
<feature type="signal peptide" evidence="2">
    <location>
        <begin position="1"/>
        <end position="22"/>
    </location>
</feature>
<dbReference type="OrthoDB" id="7362103at2"/>
<dbReference type="InterPro" id="IPR025232">
    <property type="entry name" value="DUF4174"/>
</dbReference>
<sequence length="146" mass="15706">MKSAPSLIAASLALLTSGSVHAGEMSNPLVVERWKSRPLVVIVPNAQDPILVSLKRALQEPANREAFIEREMVLYTVVDGVGTRNDEPLGEPETAGLLKGLGVETSAPGRVILVGKDGGKKMEQTGQVLPRDLFALIDQMPMRQKP</sequence>
<dbReference type="PATRIC" id="fig|317.175.peg.2760"/>
<gene>
    <name evidence="4" type="ORF">IV01_13265</name>
</gene>
<proteinExistence type="predicted"/>
<dbReference type="Pfam" id="PF13778">
    <property type="entry name" value="DUF4174"/>
    <property type="match status" value="1"/>
</dbReference>
<organism evidence="4 5">
    <name type="scientific">Pseudomonas syringae</name>
    <dbReference type="NCBI Taxonomy" id="317"/>
    <lineage>
        <taxon>Bacteria</taxon>
        <taxon>Pseudomonadati</taxon>
        <taxon>Pseudomonadota</taxon>
        <taxon>Gammaproteobacteria</taxon>
        <taxon>Pseudomonadales</taxon>
        <taxon>Pseudomonadaceae</taxon>
        <taxon>Pseudomonas</taxon>
    </lineage>
</organism>
<name>A0A085VIA2_PSESX</name>
<evidence type="ECO:0000313" key="4">
    <source>
        <dbReference type="EMBL" id="KFE55165.1"/>
    </source>
</evidence>
<keyword evidence="5" id="KW-1185">Reference proteome</keyword>